<evidence type="ECO:0000256" key="7">
    <source>
        <dbReference type="ARBA" id="ARBA00022490"/>
    </source>
</evidence>
<comment type="subcellular location">
    <subcellularLocation>
        <location evidence="3">Chromosome</location>
        <location evidence="3">Centromere</location>
        <location evidence="3">Kinetochore</location>
    </subcellularLocation>
    <subcellularLocation>
        <location evidence="2">Cytoplasm</location>
        <location evidence="2">Cytoskeleton</location>
        <location evidence="2">Spindle</location>
    </subcellularLocation>
    <subcellularLocation>
        <location evidence="1">Nucleus</location>
    </subcellularLocation>
</comment>
<evidence type="ECO:0000256" key="9">
    <source>
        <dbReference type="ARBA" id="ARBA00022701"/>
    </source>
</evidence>
<feature type="compositionally biased region" description="Low complexity" evidence="18">
    <location>
        <begin position="150"/>
        <end position="160"/>
    </location>
</feature>
<evidence type="ECO:0000256" key="11">
    <source>
        <dbReference type="ARBA" id="ARBA00022829"/>
    </source>
</evidence>
<name>A0A1E4SX49_9ASCO</name>
<feature type="compositionally biased region" description="Basic residues" evidence="18">
    <location>
        <begin position="134"/>
        <end position="149"/>
    </location>
</feature>
<proteinExistence type="inferred from homology"/>
<keyword evidence="20" id="KW-1185">Reference proteome</keyword>
<evidence type="ECO:0000256" key="3">
    <source>
        <dbReference type="ARBA" id="ARBA00004629"/>
    </source>
</evidence>
<evidence type="ECO:0000256" key="17">
    <source>
        <dbReference type="ARBA" id="ARBA00029735"/>
    </source>
</evidence>
<evidence type="ECO:0000256" key="10">
    <source>
        <dbReference type="ARBA" id="ARBA00022776"/>
    </source>
</evidence>
<dbReference type="GO" id="GO:0008608">
    <property type="term" value="P:attachment of spindle microtubules to kinetochore"/>
    <property type="evidence" value="ECO:0007669"/>
    <property type="project" value="InterPro"/>
</dbReference>
<feature type="compositionally biased region" description="Basic and acidic residues" evidence="18">
    <location>
        <begin position="382"/>
        <end position="395"/>
    </location>
</feature>
<dbReference type="GO" id="GO:0051301">
    <property type="term" value="P:cell division"/>
    <property type="evidence" value="ECO:0007669"/>
    <property type="project" value="UniProtKB-KW"/>
</dbReference>
<evidence type="ECO:0000256" key="14">
    <source>
        <dbReference type="ARBA" id="ARBA00023242"/>
    </source>
</evidence>
<evidence type="ECO:0000256" key="13">
    <source>
        <dbReference type="ARBA" id="ARBA00023212"/>
    </source>
</evidence>
<feature type="region of interest" description="Disordered" evidence="18">
    <location>
        <begin position="133"/>
        <end position="171"/>
    </location>
</feature>
<keyword evidence="6" id="KW-0158">Chromosome</keyword>
<dbReference type="PANTHER" id="PTHR28200:SF1">
    <property type="entry name" value="DASH COMPLEX SUBUNIT ASK1"/>
    <property type="match status" value="1"/>
</dbReference>
<dbReference type="EMBL" id="KV453859">
    <property type="protein sequence ID" value="ODV84085.1"/>
    <property type="molecule type" value="Genomic_DNA"/>
</dbReference>
<keyword evidence="9" id="KW-0493">Microtubule</keyword>
<evidence type="ECO:0000313" key="19">
    <source>
        <dbReference type="EMBL" id="ODV84085.1"/>
    </source>
</evidence>
<keyword evidence="15" id="KW-0131">Cell cycle</keyword>
<evidence type="ECO:0000256" key="18">
    <source>
        <dbReference type="SAM" id="MobiDB-lite"/>
    </source>
</evidence>
<protein>
    <recommendedName>
        <fullName evidence="5">DASH complex subunit ASK1</fullName>
    </recommendedName>
    <alternativeName>
        <fullName evidence="17">Outer kinetochore protein ASK1</fullName>
    </alternativeName>
</protein>
<keyword evidence="7" id="KW-0963">Cytoplasm</keyword>
<sequence length="395" mass="45026">MSSRRSFYFSSSNNPSSTLEEITNIEQEITLTLQQIDKNLSLSNSTIQHKIIPKLSKLQSNSSKIWSNISFWKFFFENSANVQITTEKLDSDELEIEEQQQEDSIMSSVIQEDNHELNSMYRSNISLDEDTAQFRKRSHSSTPNRRPKVQKQQQQQQQQQHPSSSISEGDEVDSDLLFNPQILQSQALSLQNTHQETIIPKKWKITNNQQDNTDTTTVSTNIVQQLSPIRRRPINTPSPKKKTISEMYDSSPFDFQPPKLTNMNPTSNNNTITLTRIPKLSKDDSMMRFPNSPKYNPHFNDNNANTTTIENDYTNDSSSFRTAPLHMVSDVGIAMEKQAADTNTEIPINIGGKYDSSDSELEQIRVVDNGGDMPSSPIQADEPVRKDKEDNPFLE</sequence>
<dbReference type="GO" id="GO:0042729">
    <property type="term" value="C:DASH complex"/>
    <property type="evidence" value="ECO:0007669"/>
    <property type="project" value="InterPro"/>
</dbReference>
<feature type="region of interest" description="Disordered" evidence="18">
    <location>
        <begin position="367"/>
        <end position="395"/>
    </location>
</feature>
<evidence type="ECO:0000256" key="6">
    <source>
        <dbReference type="ARBA" id="ARBA00022454"/>
    </source>
</evidence>
<dbReference type="Pfam" id="PF08655">
    <property type="entry name" value="DASH_Ask1"/>
    <property type="match status" value="1"/>
</dbReference>
<reference evidence="20" key="1">
    <citation type="submission" date="2016-04" db="EMBL/GenBank/DDBJ databases">
        <title>Comparative genomics of biotechnologically important yeasts.</title>
        <authorList>
            <consortium name="DOE Joint Genome Institute"/>
            <person name="Riley R."/>
            <person name="Haridas S."/>
            <person name="Wolfe K.H."/>
            <person name="Lopes M.R."/>
            <person name="Hittinger C.T."/>
            <person name="Goker M."/>
            <person name="Salamov A."/>
            <person name="Wisecaver J."/>
            <person name="Long T.M."/>
            <person name="Aerts A.L."/>
            <person name="Barry K."/>
            <person name="Choi C."/>
            <person name="Clum A."/>
            <person name="Coughlan A.Y."/>
            <person name="Deshpande S."/>
            <person name="Douglass A.P."/>
            <person name="Hanson S.J."/>
            <person name="Klenk H.-P."/>
            <person name="Labutti K."/>
            <person name="Lapidus A."/>
            <person name="Lindquist E."/>
            <person name="Lipzen A."/>
            <person name="Meier-Kolthoff J.P."/>
            <person name="Ohm R.A."/>
            <person name="Otillar R.P."/>
            <person name="Pangilinan J."/>
            <person name="Peng Y."/>
            <person name="Rokas A."/>
            <person name="Rosa C.A."/>
            <person name="Scheuner C."/>
            <person name="Sibirny A.A."/>
            <person name="Slot J.C."/>
            <person name="Stielow J.B."/>
            <person name="Sun H."/>
            <person name="Kurtzman C.P."/>
            <person name="Blackwell M."/>
            <person name="Grigoriev I.V."/>
            <person name="Jeffries T.W."/>
        </authorList>
    </citation>
    <scope>NUCLEOTIDE SEQUENCE [LARGE SCALE GENOMIC DNA]</scope>
    <source>
        <strain evidence="20">NRRL YB-2248</strain>
    </source>
</reference>
<dbReference type="GO" id="GO:0072686">
    <property type="term" value="C:mitotic spindle"/>
    <property type="evidence" value="ECO:0007669"/>
    <property type="project" value="InterPro"/>
</dbReference>
<evidence type="ECO:0000256" key="4">
    <source>
        <dbReference type="ARBA" id="ARBA00010731"/>
    </source>
</evidence>
<dbReference type="GO" id="GO:0044732">
    <property type="term" value="C:mitotic spindle pole body"/>
    <property type="evidence" value="ECO:0007669"/>
    <property type="project" value="TreeGrafter"/>
</dbReference>
<keyword evidence="14" id="KW-0539">Nucleus</keyword>
<evidence type="ECO:0000256" key="12">
    <source>
        <dbReference type="ARBA" id="ARBA00022838"/>
    </source>
</evidence>
<evidence type="ECO:0000256" key="16">
    <source>
        <dbReference type="ARBA" id="ARBA00023328"/>
    </source>
</evidence>
<accession>A0A1E4SX49</accession>
<dbReference type="Proteomes" id="UP000094801">
    <property type="component" value="Unassembled WGS sequence"/>
</dbReference>
<evidence type="ECO:0000256" key="8">
    <source>
        <dbReference type="ARBA" id="ARBA00022618"/>
    </source>
</evidence>
<keyword evidence="13" id="KW-0206">Cytoskeleton</keyword>
<dbReference type="PANTHER" id="PTHR28200">
    <property type="entry name" value="DASH COMPLEX SUBUNIT ASK1"/>
    <property type="match status" value="1"/>
</dbReference>
<evidence type="ECO:0000256" key="5">
    <source>
        <dbReference type="ARBA" id="ARBA00014520"/>
    </source>
</evidence>
<keyword evidence="10" id="KW-0498">Mitosis</keyword>
<dbReference type="InterPro" id="IPR013964">
    <property type="entry name" value="DASH_Ask1"/>
</dbReference>
<evidence type="ECO:0000256" key="2">
    <source>
        <dbReference type="ARBA" id="ARBA00004186"/>
    </source>
</evidence>
<gene>
    <name evidence="19" type="ORF">CANARDRAFT_24495</name>
</gene>
<keyword evidence="12" id="KW-0995">Kinetochore</keyword>
<keyword evidence="16" id="KW-0137">Centromere</keyword>
<comment type="similarity">
    <text evidence="4">Belongs to the DASH complex ASK1 family.</text>
</comment>
<keyword evidence="8" id="KW-0132">Cell division</keyword>
<evidence type="ECO:0000256" key="15">
    <source>
        <dbReference type="ARBA" id="ARBA00023306"/>
    </source>
</evidence>
<evidence type="ECO:0000313" key="20">
    <source>
        <dbReference type="Proteomes" id="UP000094801"/>
    </source>
</evidence>
<dbReference type="AlphaFoldDB" id="A0A1E4SX49"/>
<evidence type="ECO:0000256" key="1">
    <source>
        <dbReference type="ARBA" id="ARBA00004123"/>
    </source>
</evidence>
<keyword evidence="11" id="KW-0159">Chromosome partition</keyword>
<organism evidence="19 20">
    <name type="scientific">[Candida] arabinofermentans NRRL YB-2248</name>
    <dbReference type="NCBI Taxonomy" id="983967"/>
    <lineage>
        <taxon>Eukaryota</taxon>
        <taxon>Fungi</taxon>
        <taxon>Dikarya</taxon>
        <taxon>Ascomycota</taxon>
        <taxon>Saccharomycotina</taxon>
        <taxon>Pichiomycetes</taxon>
        <taxon>Pichiales</taxon>
        <taxon>Pichiaceae</taxon>
        <taxon>Ogataea</taxon>
        <taxon>Ogataea/Candida clade</taxon>
    </lineage>
</organism>
<dbReference type="OrthoDB" id="5573898at2759"/>
<dbReference type="GO" id="GO:0005874">
    <property type="term" value="C:microtubule"/>
    <property type="evidence" value="ECO:0007669"/>
    <property type="project" value="UniProtKB-KW"/>
</dbReference>
<dbReference type="STRING" id="983967.A0A1E4SX49"/>